<evidence type="ECO:0000256" key="6">
    <source>
        <dbReference type="SAM" id="SignalP"/>
    </source>
</evidence>
<name>A0A7X6BI04_9SPHN</name>
<evidence type="ECO:0000256" key="3">
    <source>
        <dbReference type="ARBA" id="ARBA00023237"/>
    </source>
</evidence>
<proteinExistence type="inferred from homology"/>
<evidence type="ECO:0000256" key="4">
    <source>
        <dbReference type="RuleBase" id="RU003357"/>
    </source>
</evidence>
<dbReference type="Pfam" id="PF07715">
    <property type="entry name" value="Plug"/>
    <property type="match status" value="1"/>
</dbReference>
<dbReference type="PANTHER" id="PTHR47234">
    <property type="match status" value="1"/>
</dbReference>
<feature type="compositionally biased region" description="Polar residues" evidence="5">
    <location>
        <begin position="51"/>
        <end position="68"/>
    </location>
</feature>
<dbReference type="RefSeq" id="WP_168069995.1">
    <property type="nucleotide sequence ID" value="NZ_JAATJC010000001.1"/>
</dbReference>
<reference evidence="9 10" key="1">
    <citation type="submission" date="2020-03" db="EMBL/GenBank/DDBJ databases">
        <title>Genomic Encyclopedia of Type Strains, Phase IV (KMG-IV): sequencing the most valuable type-strain genomes for metagenomic binning, comparative biology and taxonomic classification.</title>
        <authorList>
            <person name="Goeker M."/>
        </authorList>
    </citation>
    <scope>NUCLEOTIDE SEQUENCE [LARGE SCALE GENOMIC DNA]</scope>
    <source>
        <strain evidence="9 10">DSM 16846</strain>
    </source>
</reference>
<dbReference type="AlphaFoldDB" id="A0A7X6BI04"/>
<dbReference type="SUPFAM" id="SSF56935">
    <property type="entry name" value="Porins"/>
    <property type="match status" value="1"/>
</dbReference>
<feature type="chain" id="PRO_5030843444" evidence="6">
    <location>
        <begin position="31"/>
        <end position="1064"/>
    </location>
</feature>
<dbReference type="Gene3D" id="2.170.130.10">
    <property type="entry name" value="TonB-dependent receptor, plug domain"/>
    <property type="match status" value="1"/>
</dbReference>
<keyword evidence="3" id="KW-0998">Cell outer membrane</keyword>
<keyword evidence="2 4" id="KW-0472">Membrane</keyword>
<dbReference type="Pfam" id="PF00593">
    <property type="entry name" value="TonB_dep_Rec_b-barrel"/>
    <property type="match status" value="1"/>
</dbReference>
<dbReference type="Gene3D" id="2.40.170.20">
    <property type="entry name" value="TonB-dependent receptor, beta-barrel domain"/>
    <property type="match status" value="1"/>
</dbReference>
<keyword evidence="4" id="KW-0798">TonB box</keyword>
<feature type="domain" description="TonB-dependent receptor-like beta-barrel" evidence="7">
    <location>
        <begin position="428"/>
        <end position="1017"/>
    </location>
</feature>
<evidence type="ECO:0000259" key="8">
    <source>
        <dbReference type="Pfam" id="PF07715"/>
    </source>
</evidence>
<protein>
    <submittedName>
        <fullName evidence="9">Iron complex outermembrane receptor protein</fullName>
    </submittedName>
</protein>
<feature type="region of interest" description="Disordered" evidence="5">
    <location>
        <begin position="30"/>
        <end position="73"/>
    </location>
</feature>
<keyword evidence="10" id="KW-1185">Reference proteome</keyword>
<comment type="subcellular location">
    <subcellularLocation>
        <location evidence="1 4">Cell outer membrane</location>
    </subcellularLocation>
</comment>
<dbReference type="InterPro" id="IPR037066">
    <property type="entry name" value="Plug_dom_sf"/>
</dbReference>
<feature type="signal peptide" evidence="6">
    <location>
        <begin position="1"/>
        <end position="30"/>
    </location>
</feature>
<evidence type="ECO:0000313" key="10">
    <source>
        <dbReference type="Proteomes" id="UP000558192"/>
    </source>
</evidence>
<evidence type="ECO:0000256" key="2">
    <source>
        <dbReference type="ARBA" id="ARBA00023136"/>
    </source>
</evidence>
<dbReference type="InterPro" id="IPR000531">
    <property type="entry name" value="Beta-barrel_TonB"/>
</dbReference>
<keyword evidence="9" id="KW-0675">Receptor</keyword>
<feature type="domain" description="TonB-dependent receptor plug" evidence="8">
    <location>
        <begin position="88"/>
        <end position="206"/>
    </location>
</feature>
<dbReference type="PANTHER" id="PTHR47234:SF3">
    <property type="entry name" value="SECRETIN_TONB SHORT N-TERMINAL DOMAIN-CONTAINING PROTEIN"/>
    <property type="match status" value="1"/>
</dbReference>
<dbReference type="InterPro" id="IPR036942">
    <property type="entry name" value="Beta-barrel_TonB_sf"/>
</dbReference>
<comment type="caution">
    <text evidence="9">The sequence shown here is derived from an EMBL/GenBank/DDBJ whole genome shotgun (WGS) entry which is preliminary data.</text>
</comment>
<comment type="similarity">
    <text evidence="4">Belongs to the TonB-dependent receptor family.</text>
</comment>
<evidence type="ECO:0000256" key="1">
    <source>
        <dbReference type="ARBA" id="ARBA00004442"/>
    </source>
</evidence>
<gene>
    <name evidence="9" type="ORF">GGQ97_002444</name>
</gene>
<evidence type="ECO:0000313" key="9">
    <source>
        <dbReference type="EMBL" id="NJC06651.1"/>
    </source>
</evidence>
<sequence length="1064" mass="114904">MTNSKRFTALSLRSLLLAGATFGFSSIAAAQTAPTPPQDPVEEQAAAGETQPENADVTTQQEGATTPTPDDGEIVVTGSRIRRDEFTSSDPIQIINTELAAKEGKTDLATTLQSSPIAAGSTQITSALSSNFVTNGGPGSQLLDLRGLGPNRTLVLLNGRRAGPAGTRGGVSSFDLNVLPQSLVQSVEILKTGASSVYGSDAVAGVVNLLTKRDSDGLQLDFNASPTEESGGEQYRVSALWGKDFGRAYITVAGDYFKQNELARGQRDFLGCPEAYTFRTDGSRADLIDPRDGKYKCEDLRWGHVWTYNLIDNLYLDGPGGPNTGPNTSLAGGTVLIQYQYPGENLGIPAFGAPAYEGDIRTPAGWFPTGYDTRSLAVQNSYHPFVLEQTIVPKTERMTGYLAAGVDITDSIELFTEFLANRRKTYQNGWRQFWNFGYTGDLYGTGTPATIWADGWEGVNFLSPTGITNLSDNSQTVDYYRGVGGLKGELGFLSGWRFDSYVQYSRSNGKYRSQQILQDVYDSGYFQTASCVGTILPVSKKQCIDLPWTDPFFLRGELTPQQADFLTDWETGKTRYDQLNGEFSLSGTLIKLPYGDLGMALGASARRDKIVDTPGEITQAGNAWGASTSGITAGQSITKEAFGEINVPILRNLPFARDLTLNAAARVTSVTAKRRSDGVEDSDNGNWTYKLGGNYAPTNWLRFRATYGTSYRAPALFEQFLANETSFINVGRLDPCTNYDANFIAGNITQRVRDNCASQGIPGNFSGGAITATVRSQGGLGLLEAETSKAKTASVILTPRFGGFLSETRFNFAVDYFSIEVNGQISQLGAGNIVSGCYNSDTFPTDPLCSLFTRFGPGTQQYIISTVDNKYINIASQRTSGFDFTTSIRQDLGRMGTLSFLGQATLVRKQVFDLFEGTGRNTAGDVGSPKFVGDLNLSWSSRDSGWSLFYGIDLIGKSSSEGLFGRLNPSSAASGCITNDLRGTYCPKLTTPAVLYHAASVTKEIEGFDLTLGVSNLFNTRPPRISVLNGGSIGTLGQAPAVSQYDWLGRRFFVNVSARLGRKR</sequence>
<evidence type="ECO:0000259" key="7">
    <source>
        <dbReference type="Pfam" id="PF00593"/>
    </source>
</evidence>
<dbReference type="Proteomes" id="UP000558192">
    <property type="component" value="Unassembled WGS sequence"/>
</dbReference>
<keyword evidence="6" id="KW-0732">Signal</keyword>
<evidence type="ECO:0000256" key="5">
    <source>
        <dbReference type="SAM" id="MobiDB-lite"/>
    </source>
</evidence>
<dbReference type="EMBL" id="JAATJC010000001">
    <property type="protein sequence ID" value="NJC06651.1"/>
    <property type="molecule type" value="Genomic_DNA"/>
</dbReference>
<dbReference type="InterPro" id="IPR012910">
    <property type="entry name" value="Plug_dom"/>
</dbReference>
<organism evidence="9 10">
    <name type="scientific">Sphingomonas kaistensis</name>
    <dbReference type="NCBI Taxonomy" id="298708"/>
    <lineage>
        <taxon>Bacteria</taxon>
        <taxon>Pseudomonadati</taxon>
        <taxon>Pseudomonadota</taxon>
        <taxon>Alphaproteobacteria</taxon>
        <taxon>Sphingomonadales</taxon>
        <taxon>Sphingomonadaceae</taxon>
        <taxon>Sphingomonas</taxon>
    </lineage>
</organism>
<dbReference type="GO" id="GO:0009279">
    <property type="term" value="C:cell outer membrane"/>
    <property type="evidence" value="ECO:0007669"/>
    <property type="project" value="UniProtKB-SubCell"/>
</dbReference>
<accession>A0A7X6BI04</accession>